<keyword evidence="4" id="KW-0732">Signal</keyword>
<evidence type="ECO:0000313" key="7">
    <source>
        <dbReference type="Proteomes" id="UP000326570"/>
    </source>
</evidence>
<dbReference type="PANTHER" id="PTHR33607">
    <property type="entry name" value="ENDONUCLEASE-1"/>
    <property type="match status" value="1"/>
</dbReference>
<dbReference type="AlphaFoldDB" id="A0A5N1IGZ4"/>
<comment type="caution">
    <text evidence="6">The sequence shown here is derived from an EMBL/GenBank/DDBJ whole genome shotgun (WGS) entry which is preliminary data.</text>
</comment>
<organism evidence="6 7">
    <name type="scientific">Adhaeribacter soli</name>
    <dbReference type="NCBI Taxonomy" id="2607655"/>
    <lineage>
        <taxon>Bacteria</taxon>
        <taxon>Pseudomonadati</taxon>
        <taxon>Bacteroidota</taxon>
        <taxon>Cytophagia</taxon>
        <taxon>Cytophagales</taxon>
        <taxon>Hymenobacteraceae</taxon>
        <taxon>Adhaeribacter</taxon>
    </lineage>
</organism>
<sequence length="558" mass="60991">MKKFYGGLLAAAFLGFGTVQAQTLQANKTQLAFGNATEIAPVTQQVVISNPLNYSVNVTGIRFFTTYGAPAFSVNQTLPLSIPAGGSQTLTVTFSPLHNIAHNSEMVIETDSHGGHLSVDLTGQGKYSKSYYNNSENKSEEQLKVALKGIVSNPYTSFSYDAARDKMYMEVDNWKTNGRGASVNTLECVYTGRVAAGYTSRSNIFSNFNINAEHTFPQGKFGSSSPMVSDMHHLFPTDEAANNSRSSYPFGIATTPYRNDQINTPSHLGNNNLYEPRDQQKGATARAMLYFVIRYQDYQGFFVPQEAILKTWNKQFAPTPIDVKRNNDIQARQQNRNPFVDYPQLADRINNFVSPSAALPSYELYQTPVVNYGHIPAGNFTYNYVLVNNGNQTMNFTNPTLSNTSILSFASGSGSNFSIAPGEAYTLKINLNLGSANDSVSEMLTLGSNIPGKTSLSVPVYANKNKVSGPLSAGKNVDAAIFNLFPNPVGEELTIARGNQFGKGAYNLEILDAMGRTVRKTTASGDISTVNVTELKRGAYFIRINSGNEVVIRKFIKL</sequence>
<gene>
    <name evidence="6" type="ORF">F0P94_19325</name>
</gene>
<protein>
    <submittedName>
        <fullName evidence="6">Choice-of-anchor D domain-containing protein</fullName>
    </submittedName>
</protein>
<evidence type="ECO:0000256" key="1">
    <source>
        <dbReference type="ARBA" id="ARBA00006429"/>
    </source>
</evidence>
<dbReference type="Pfam" id="PF18962">
    <property type="entry name" value="Por_Secre_tail"/>
    <property type="match status" value="1"/>
</dbReference>
<feature type="domain" description="Secretion system C-terminal sorting" evidence="5">
    <location>
        <begin position="484"/>
        <end position="556"/>
    </location>
</feature>
<proteinExistence type="inferred from homology"/>
<dbReference type="InterPro" id="IPR044925">
    <property type="entry name" value="His-Me_finger_sf"/>
</dbReference>
<keyword evidence="3" id="KW-0378">Hydrolase</keyword>
<dbReference type="RefSeq" id="WP_150906181.1">
    <property type="nucleotide sequence ID" value="NZ_VTWT01000015.1"/>
</dbReference>
<reference evidence="6 7" key="1">
    <citation type="submission" date="2019-09" db="EMBL/GenBank/DDBJ databases">
        <title>Genome sequence of Adhaeribacter sp. M2.</title>
        <authorList>
            <person name="Srinivasan S."/>
        </authorList>
    </citation>
    <scope>NUCLEOTIDE SEQUENCE [LARGE SCALE GENOMIC DNA]</scope>
    <source>
        <strain evidence="6 7">M2</strain>
    </source>
</reference>
<dbReference type="Pfam" id="PF04231">
    <property type="entry name" value="Endonuclease_1"/>
    <property type="match status" value="1"/>
</dbReference>
<feature type="chain" id="PRO_5024832704" evidence="4">
    <location>
        <begin position="22"/>
        <end position="558"/>
    </location>
</feature>
<accession>A0A5N1IGZ4</accession>
<evidence type="ECO:0000256" key="4">
    <source>
        <dbReference type="SAM" id="SignalP"/>
    </source>
</evidence>
<dbReference type="InterPro" id="IPR007346">
    <property type="entry name" value="Endonuclease-I"/>
</dbReference>
<feature type="signal peptide" evidence="4">
    <location>
        <begin position="1"/>
        <end position="21"/>
    </location>
</feature>
<dbReference type="NCBIfam" id="NF012200">
    <property type="entry name" value="choice_anch_D"/>
    <property type="match status" value="1"/>
</dbReference>
<comment type="similarity">
    <text evidence="1">Belongs to the EndA/NucM nuclease family.</text>
</comment>
<keyword evidence="7" id="KW-1185">Reference proteome</keyword>
<keyword evidence="2" id="KW-0540">Nuclease</keyword>
<evidence type="ECO:0000259" key="5">
    <source>
        <dbReference type="Pfam" id="PF18962"/>
    </source>
</evidence>
<dbReference type="EMBL" id="VTWT01000015">
    <property type="protein sequence ID" value="KAA9324925.1"/>
    <property type="molecule type" value="Genomic_DNA"/>
</dbReference>
<evidence type="ECO:0000256" key="3">
    <source>
        <dbReference type="ARBA" id="ARBA00022801"/>
    </source>
</evidence>
<dbReference type="Gene3D" id="2.60.40.10">
    <property type="entry name" value="Immunoglobulins"/>
    <property type="match status" value="2"/>
</dbReference>
<dbReference type="GO" id="GO:0016787">
    <property type="term" value="F:hydrolase activity"/>
    <property type="evidence" value="ECO:0007669"/>
    <property type="project" value="UniProtKB-KW"/>
</dbReference>
<dbReference type="SUPFAM" id="SSF54060">
    <property type="entry name" value="His-Me finger endonucleases"/>
    <property type="match status" value="1"/>
</dbReference>
<dbReference type="Proteomes" id="UP000326570">
    <property type="component" value="Unassembled WGS sequence"/>
</dbReference>
<dbReference type="InterPro" id="IPR026444">
    <property type="entry name" value="Secre_tail"/>
</dbReference>
<name>A0A5N1IGZ4_9BACT</name>
<dbReference type="InterPro" id="IPR013783">
    <property type="entry name" value="Ig-like_fold"/>
</dbReference>
<dbReference type="NCBIfam" id="TIGR04183">
    <property type="entry name" value="Por_Secre_tail"/>
    <property type="match status" value="1"/>
</dbReference>
<evidence type="ECO:0000313" key="6">
    <source>
        <dbReference type="EMBL" id="KAA9324925.1"/>
    </source>
</evidence>
<dbReference type="GO" id="GO:0004518">
    <property type="term" value="F:nuclease activity"/>
    <property type="evidence" value="ECO:0007669"/>
    <property type="project" value="UniProtKB-KW"/>
</dbReference>
<dbReference type="PANTHER" id="PTHR33607:SF2">
    <property type="entry name" value="ENDONUCLEASE-1"/>
    <property type="match status" value="1"/>
</dbReference>
<evidence type="ECO:0000256" key="2">
    <source>
        <dbReference type="ARBA" id="ARBA00022722"/>
    </source>
</evidence>